<evidence type="ECO:0000313" key="3">
    <source>
        <dbReference type="EMBL" id="PLB53253.1"/>
    </source>
</evidence>
<evidence type="ECO:0000259" key="2">
    <source>
        <dbReference type="Pfam" id="PF01048"/>
    </source>
</evidence>
<dbReference type="GO" id="GO:0003824">
    <property type="term" value="F:catalytic activity"/>
    <property type="evidence" value="ECO:0007669"/>
    <property type="project" value="InterPro"/>
</dbReference>
<dbReference type="Pfam" id="PF01048">
    <property type="entry name" value="PNP_UDP_1"/>
    <property type="match status" value="1"/>
</dbReference>
<dbReference type="VEuPathDB" id="FungiDB:P170DRAFT_445051"/>
<keyword evidence="4" id="KW-1185">Reference proteome</keyword>
<evidence type="ECO:0000256" key="1">
    <source>
        <dbReference type="SAM" id="MobiDB-lite"/>
    </source>
</evidence>
<proteinExistence type="predicted"/>
<dbReference type="RefSeq" id="XP_024708555.1">
    <property type="nucleotide sequence ID" value="XM_024850674.1"/>
</dbReference>
<sequence>MPSSKWGILGDDPSLPAWVLYLQLQFSQPADCTLKTANVELSFQKLHPIHKAKLGPVVTEYFAPRSVASHVRPRDSEDSKEFQNIVEFRSMSGGEERNDNNTDDQWSLRAYTWPIEGDESGLHRRVEWIVKEAKPPYQTIMHRDQVRVGLVVSHDREPFLITVRIEGQLQETYGGLLRFGRSVDNSTRCLSVQVSPPADSQTPLEEIAKRLNDEMTDLIFSHATSGSGSRKSTAPGARQPVREENMKRLKLEDRQIKPLMRPSVGANRSTDDYTVGWICALPLEMAAARVMLDNVHTNLPIPSTDHNNYILGDIGPHNIVIACLPNGVYGTTSAAIVASQMQTTFKSIRFSLMVGIGGGVPGGDPDIRLGDVVVSKPIGSLGGVVQYDYGKTTAEGRFIQMGALNKPPQALLTVVARMEAEYMVNGGRLDRYLADMVRNHPQMHDFTHQLPVIHYGLIASGNQVMKHGLTRDRLAKELGIICFEMEAAGLMDNFPCLVIRGICDYADSHKNNIWQKYAAATAAAYAKDFLVMTPARQVEITTKAGGFCLGQRA</sequence>
<evidence type="ECO:0000313" key="4">
    <source>
        <dbReference type="Proteomes" id="UP000234275"/>
    </source>
</evidence>
<dbReference type="PANTHER" id="PTHR46082:SF11">
    <property type="entry name" value="AAA+ ATPASE DOMAIN-CONTAINING PROTEIN-RELATED"/>
    <property type="match status" value="1"/>
</dbReference>
<feature type="region of interest" description="Disordered" evidence="1">
    <location>
        <begin position="221"/>
        <end position="246"/>
    </location>
</feature>
<dbReference type="GeneID" id="36558373"/>
<dbReference type="GO" id="GO:0009116">
    <property type="term" value="P:nucleoside metabolic process"/>
    <property type="evidence" value="ECO:0007669"/>
    <property type="project" value="InterPro"/>
</dbReference>
<comment type="caution">
    <text evidence="3">The sequence shown here is derived from an EMBL/GenBank/DDBJ whole genome shotgun (WGS) entry which is preliminary data.</text>
</comment>
<dbReference type="InterPro" id="IPR000845">
    <property type="entry name" value="Nucleoside_phosphorylase_d"/>
</dbReference>
<organism evidence="3 4">
    <name type="scientific">Aspergillus steynii IBT 23096</name>
    <dbReference type="NCBI Taxonomy" id="1392250"/>
    <lineage>
        <taxon>Eukaryota</taxon>
        <taxon>Fungi</taxon>
        <taxon>Dikarya</taxon>
        <taxon>Ascomycota</taxon>
        <taxon>Pezizomycotina</taxon>
        <taxon>Eurotiomycetes</taxon>
        <taxon>Eurotiomycetidae</taxon>
        <taxon>Eurotiales</taxon>
        <taxon>Aspergillaceae</taxon>
        <taxon>Aspergillus</taxon>
        <taxon>Aspergillus subgen. Circumdati</taxon>
    </lineage>
</organism>
<feature type="compositionally biased region" description="Polar residues" evidence="1">
    <location>
        <begin position="222"/>
        <end position="232"/>
    </location>
</feature>
<dbReference type="InterPro" id="IPR035994">
    <property type="entry name" value="Nucleoside_phosphorylase_sf"/>
</dbReference>
<dbReference type="InterPro" id="IPR053137">
    <property type="entry name" value="NLR-like"/>
</dbReference>
<dbReference type="AlphaFoldDB" id="A0A2I2GK47"/>
<accession>A0A2I2GK47</accession>
<dbReference type="Proteomes" id="UP000234275">
    <property type="component" value="Unassembled WGS sequence"/>
</dbReference>
<reference evidence="3 4" key="1">
    <citation type="submission" date="2016-12" db="EMBL/GenBank/DDBJ databases">
        <title>The genomes of Aspergillus section Nigri reveals drivers in fungal speciation.</title>
        <authorList>
            <consortium name="DOE Joint Genome Institute"/>
            <person name="Vesth T.C."/>
            <person name="Nybo J."/>
            <person name="Theobald S."/>
            <person name="Brandl J."/>
            <person name="Frisvad J.C."/>
            <person name="Nielsen K.F."/>
            <person name="Lyhne E.K."/>
            <person name="Kogle M.E."/>
            <person name="Kuo A."/>
            <person name="Riley R."/>
            <person name="Clum A."/>
            <person name="Nolan M."/>
            <person name="Lipzen A."/>
            <person name="Salamov A."/>
            <person name="Henrissat B."/>
            <person name="Wiebenga A."/>
            <person name="De Vries R.P."/>
            <person name="Grigoriev I.V."/>
            <person name="Mortensen U.H."/>
            <person name="Andersen M.R."/>
            <person name="Baker S.E."/>
        </authorList>
    </citation>
    <scope>NUCLEOTIDE SEQUENCE [LARGE SCALE GENOMIC DNA]</scope>
    <source>
        <strain evidence="3 4">IBT 23096</strain>
    </source>
</reference>
<dbReference type="SUPFAM" id="SSF53167">
    <property type="entry name" value="Purine and uridine phosphorylases"/>
    <property type="match status" value="1"/>
</dbReference>
<dbReference type="Gene3D" id="3.40.50.1580">
    <property type="entry name" value="Nucleoside phosphorylase domain"/>
    <property type="match status" value="1"/>
</dbReference>
<gene>
    <name evidence="3" type="ORF">P170DRAFT_445051</name>
</gene>
<name>A0A2I2GK47_9EURO</name>
<dbReference type="EMBL" id="MSFO01000002">
    <property type="protein sequence ID" value="PLB53253.1"/>
    <property type="molecule type" value="Genomic_DNA"/>
</dbReference>
<feature type="domain" description="Nucleoside phosphorylase" evidence="2">
    <location>
        <begin position="275"/>
        <end position="522"/>
    </location>
</feature>
<dbReference type="STRING" id="1392250.A0A2I2GK47"/>
<dbReference type="PANTHER" id="PTHR46082">
    <property type="entry name" value="ATP/GTP-BINDING PROTEIN-RELATED"/>
    <property type="match status" value="1"/>
</dbReference>
<protein>
    <submittedName>
        <fullName evidence="3">Purine and uridine phosphorylase</fullName>
    </submittedName>
</protein>
<dbReference type="OrthoDB" id="1577640at2759"/>